<dbReference type="InterPro" id="IPR011022">
    <property type="entry name" value="Arrestin_C-like"/>
</dbReference>
<feature type="domain" description="Arrestin C-terminal-like" evidence="2">
    <location>
        <begin position="205"/>
        <end position="406"/>
    </location>
</feature>
<dbReference type="GO" id="GO:0031625">
    <property type="term" value="F:ubiquitin protein ligase binding"/>
    <property type="evidence" value="ECO:0007669"/>
    <property type="project" value="TreeGrafter"/>
</dbReference>
<feature type="region of interest" description="Disordered" evidence="1">
    <location>
        <begin position="615"/>
        <end position="657"/>
    </location>
</feature>
<dbReference type="PANTHER" id="PTHR11188:SF17">
    <property type="entry name" value="FI21816P1"/>
    <property type="match status" value="1"/>
</dbReference>
<evidence type="ECO:0000313" key="4">
    <source>
        <dbReference type="Proteomes" id="UP001218188"/>
    </source>
</evidence>
<feature type="region of interest" description="Disordered" evidence="1">
    <location>
        <begin position="525"/>
        <end position="595"/>
    </location>
</feature>
<feature type="region of interest" description="Disordered" evidence="1">
    <location>
        <begin position="685"/>
        <end position="710"/>
    </location>
</feature>
<feature type="compositionally biased region" description="Polar residues" evidence="1">
    <location>
        <begin position="1"/>
        <end position="12"/>
    </location>
</feature>
<dbReference type="GO" id="GO:0005886">
    <property type="term" value="C:plasma membrane"/>
    <property type="evidence" value="ECO:0007669"/>
    <property type="project" value="TreeGrafter"/>
</dbReference>
<feature type="compositionally biased region" description="Polar residues" evidence="1">
    <location>
        <begin position="584"/>
        <end position="595"/>
    </location>
</feature>
<dbReference type="InterPro" id="IPR014756">
    <property type="entry name" value="Ig_E-set"/>
</dbReference>
<dbReference type="InterPro" id="IPR014752">
    <property type="entry name" value="Arrestin-like_C"/>
</dbReference>
<dbReference type="GO" id="GO:0070086">
    <property type="term" value="P:ubiquitin-dependent endocytosis"/>
    <property type="evidence" value="ECO:0007669"/>
    <property type="project" value="TreeGrafter"/>
</dbReference>
<accession>A0AAD6XHX2</accession>
<organism evidence="3 4">
    <name type="scientific">Mycena alexandri</name>
    <dbReference type="NCBI Taxonomy" id="1745969"/>
    <lineage>
        <taxon>Eukaryota</taxon>
        <taxon>Fungi</taxon>
        <taxon>Dikarya</taxon>
        <taxon>Basidiomycota</taxon>
        <taxon>Agaricomycotina</taxon>
        <taxon>Agaricomycetes</taxon>
        <taxon>Agaricomycetidae</taxon>
        <taxon>Agaricales</taxon>
        <taxon>Marasmiineae</taxon>
        <taxon>Mycenaceae</taxon>
        <taxon>Mycena</taxon>
    </lineage>
</organism>
<dbReference type="Proteomes" id="UP001218188">
    <property type="component" value="Unassembled WGS sequence"/>
</dbReference>
<dbReference type="GO" id="GO:0005829">
    <property type="term" value="C:cytosol"/>
    <property type="evidence" value="ECO:0007669"/>
    <property type="project" value="TreeGrafter"/>
</dbReference>
<dbReference type="Pfam" id="PF00339">
    <property type="entry name" value="Arrestin_N"/>
    <property type="match status" value="1"/>
</dbReference>
<feature type="region of interest" description="Disordered" evidence="1">
    <location>
        <begin position="285"/>
        <end position="345"/>
    </location>
</feature>
<gene>
    <name evidence="3" type="ORF">C8F04DRAFT_989232</name>
</gene>
<dbReference type="EMBL" id="JARJCM010000004">
    <property type="protein sequence ID" value="KAJ7045864.1"/>
    <property type="molecule type" value="Genomic_DNA"/>
</dbReference>
<reference evidence="3" key="1">
    <citation type="submission" date="2023-03" db="EMBL/GenBank/DDBJ databases">
        <title>Massive genome expansion in bonnet fungi (Mycena s.s.) driven by repeated elements and novel gene families across ecological guilds.</title>
        <authorList>
            <consortium name="Lawrence Berkeley National Laboratory"/>
            <person name="Harder C.B."/>
            <person name="Miyauchi S."/>
            <person name="Viragh M."/>
            <person name="Kuo A."/>
            <person name="Thoen E."/>
            <person name="Andreopoulos B."/>
            <person name="Lu D."/>
            <person name="Skrede I."/>
            <person name="Drula E."/>
            <person name="Henrissat B."/>
            <person name="Morin E."/>
            <person name="Kohler A."/>
            <person name="Barry K."/>
            <person name="LaButti K."/>
            <person name="Morin E."/>
            <person name="Salamov A."/>
            <person name="Lipzen A."/>
            <person name="Mereny Z."/>
            <person name="Hegedus B."/>
            <person name="Baldrian P."/>
            <person name="Stursova M."/>
            <person name="Weitz H."/>
            <person name="Taylor A."/>
            <person name="Grigoriev I.V."/>
            <person name="Nagy L.G."/>
            <person name="Martin F."/>
            <person name="Kauserud H."/>
        </authorList>
    </citation>
    <scope>NUCLEOTIDE SEQUENCE</scope>
    <source>
        <strain evidence="3">CBHHK200</strain>
    </source>
</reference>
<feature type="compositionally biased region" description="Polar residues" evidence="1">
    <location>
        <begin position="288"/>
        <end position="299"/>
    </location>
</feature>
<evidence type="ECO:0000313" key="3">
    <source>
        <dbReference type="EMBL" id="KAJ7045864.1"/>
    </source>
</evidence>
<feature type="compositionally biased region" description="Low complexity" evidence="1">
    <location>
        <begin position="547"/>
        <end position="558"/>
    </location>
</feature>
<comment type="caution">
    <text evidence="3">The sequence shown here is derived from an EMBL/GenBank/DDBJ whole genome shotgun (WGS) entry which is preliminary data.</text>
</comment>
<protein>
    <recommendedName>
        <fullName evidence="2">Arrestin C-terminal-like domain-containing protein</fullName>
    </recommendedName>
</protein>
<evidence type="ECO:0000259" key="2">
    <source>
        <dbReference type="SMART" id="SM01017"/>
    </source>
</evidence>
<evidence type="ECO:0000256" key="1">
    <source>
        <dbReference type="SAM" id="MobiDB-lite"/>
    </source>
</evidence>
<dbReference type="PANTHER" id="PTHR11188">
    <property type="entry name" value="ARRESTIN DOMAIN CONTAINING PROTEIN"/>
    <property type="match status" value="1"/>
</dbReference>
<proteinExistence type="predicted"/>
<dbReference type="AlphaFoldDB" id="A0AAD6XHX2"/>
<dbReference type="Gene3D" id="2.60.40.640">
    <property type="match status" value="1"/>
</dbReference>
<sequence length="710" mass="76737">MAFSLTRPSSPVNHPEITQDDPAASLSRLDLDMRDKERPCLEVHLDNEYLCMQGTGNNVEPARLTGHVALYLAESTPIKEITLQFRGKARLPPSPHEPIHLNSSVSTYIVCNHDWSFLEGEKKHSHTLKAGRHFFPFQLEIGGSLPSSISTTAFGGASVAYKLRANAVRPGLNSNLQAVVPVYIMRSFTSEALEYQQTLEIENTWPQKLMYSIMIPHKAWAASDTLTAAVKFSPLVKGVSVVTVNTSIHETTKLHARASVQEYTRVVASVKHEIVGGKAVELPERSRYSTPPSVQCSLNTAGTSATSSGVASTSSGFAPLSSSPAIHAGPLSREPVPEPEPTDEQGQNDVVAFISMAIPLSVTPTHSPDPISISHRLRWTILIMNPDGHTSELRCSLPVHILDQRLLKEARAHTSATRRLLIGGAEVPPTDEEEEIELPSYNAHVRDRVANMYLPEAATMRVTNPWMTASTSTTPPTFSPFLGSHSGHSSPLDAYVISHLPHAPGSGASTPLDWVNSELLLSMQAGSAPSTPPQPISSSLHSDSEPTSRAGSRPSSTRPSRRTSRASSPERRNSDPLPIPVAGSNETHVHSGNASRNLHGVFNASMKPFTALSPHWLSSSRSSSHTSLSSLSSTSSVHGEQQRHQNRSRPLALSDTNPSLLQRAYTEVPDYDVAARGFIGGVPPLSSMHGLPSYEEAERVQSLPSAPALQ</sequence>
<dbReference type="InterPro" id="IPR011021">
    <property type="entry name" value="Arrestin-like_N"/>
</dbReference>
<feature type="compositionally biased region" description="Low complexity" evidence="1">
    <location>
        <begin position="615"/>
        <end position="636"/>
    </location>
</feature>
<keyword evidence="4" id="KW-1185">Reference proteome</keyword>
<feature type="compositionally biased region" description="Low complexity" evidence="1">
    <location>
        <begin position="300"/>
        <end position="316"/>
    </location>
</feature>
<dbReference type="SUPFAM" id="SSF81296">
    <property type="entry name" value="E set domains"/>
    <property type="match status" value="1"/>
</dbReference>
<dbReference type="InterPro" id="IPR050357">
    <property type="entry name" value="Arrestin_domain-protein"/>
</dbReference>
<dbReference type="GO" id="GO:0030674">
    <property type="term" value="F:protein-macromolecule adaptor activity"/>
    <property type="evidence" value="ECO:0007669"/>
    <property type="project" value="TreeGrafter"/>
</dbReference>
<name>A0AAD6XHX2_9AGAR</name>
<dbReference type="SMART" id="SM01017">
    <property type="entry name" value="Arrestin_C"/>
    <property type="match status" value="1"/>
</dbReference>
<feature type="region of interest" description="Disordered" evidence="1">
    <location>
        <begin position="1"/>
        <end position="22"/>
    </location>
</feature>